<feature type="domain" description="DNA polymerase III beta sliding clamp central" evidence="12">
    <location>
        <begin position="129"/>
        <end position="245"/>
    </location>
</feature>
<accession>A0A841R241</accession>
<dbReference type="GO" id="GO:0008408">
    <property type="term" value="F:3'-5' exonuclease activity"/>
    <property type="evidence" value="ECO:0007669"/>
    <property type="project" value="InterPro"/>
</dbReference>
<dbReference type="GO" id="GO:0006271">
    <property type="term" value="P:DNA strand elongation involved in DNA replication"/>
    <property type="evidence" value="ECO:0007669"/>
    <property type="project" value="TreeGrafter"/>
</dbReference>
<dbReference type="CDD" id="cd00140">
    <property type="entry name" value="beta_clamp"/>
    <property type="match status" value="1"/>
</dbReference>
<keyword evidence="5 10" id="KW-0808">Transferase</keyword>
<protein>
    <recommendedName>
        <fullName evidence="3 10">Beta sliding clamp</fullName>
    </recommendedName>
</protein>
<sequence>MQLSLPTQALQTALDQVSRAAAPKVGNNAYAGILLSAADNILEIQATDYQVSVRVRTPATVTEPGETVVLAAYLPELIKKLPAGTVEIQSQTGASTLLIRAGRSENEMVTGVAGEFPHLDELDHPQQFTLPSDQLRDMYSLTQFAVAGDNQRPIFSGILLEAGERAARMVATDTHRLALREVALADALAQPVRLVIPERVLADVVRLLPTNEPVDVAISWHRDYVAFEFAGVYFMSNLIAGEFPDYERVFPARFDAKAVIDRREFTAALERAALISRNMAYKTVTLKWGDDSVEISATSAEVGSTEETLSVNYEGEALEIVFNCFYLLDILKRSTGDKITLHILQNGPMLVEQENDPDYRYVVTPMRGH</sequence>
<dbReference type="NCBIfam" id="TIGR00663">
    <property type="entry name" value="dnan"/>
    <property type="match status" value="1"/>
</dbReference>
<proteinExistence type="inferred from homology"/>
<dbReference type="GO" id="GO:0009360">
    <property type="term" value="C:DNA polymerase III complex"/>
    <property type="evidence" value="ECO:0007669"/>
    <property type="project" value="InterPro"/>
</dbReference>
<comment type="subcellular location">
    <subcellularLocation>
        <location evidence="1 10">Cytoplasm</location>
    </subcellularLocation>
</comment>
<evidence type="ECO:0000256" key="2">
    <source>
        <dbReference type="ARBA" id="ARBA00010752"/>
    </source>
</evidence>
<keyword evidence="4 10" id="KW-0963">Cytoplasm</keyword>
<evidence type="ECO:0000313" key="14">
    <source>
        <dbReference type="EMBL" id="MBB6477823.1"/>
    </source>
</evidence>
<dbReference type="Proteomes" id="UP000591941">
    <property type="component" value="Unassembled WGS sequence"/>
</dbReference>
<dbReference type="AlphaFoldDB" id="A0A841R241"/>
<dbReference type="GO" id="GO:0003887">
    <property type="term" value="F:DNA-directed DNA polymerase activity"/>
    <property type="evidence" value="ECO:0007669"/>
    <property type="project" value="UniProtKB-UniRule"/>
</dbReference>
<keyword evidence="15" id="KW-1185">Reference proteome</keyword>
<dbReference type="InterPro" id="IPR022634">
    <property type="entry name" value="DNA_polIII_beta_N"/>
</dbReference>
<dbReference type="InterPro" id="IPR001001">
    <property type="entry name" value="DNA_polIII_beta"/>
</dbReference>
<evidence type="ECO:0000256" key="4">
    <source>
        <dbReference type="ARBA" id="ARBA00022490"/>
    </source>
</evidence>
<feature type="domain" description="DNA polymerase III beta sliding clamp N-terminal" evidence="11">
    <location>
        <begin position="1"/>
        <end position="120"/>
    </location>
</feature>
<keyword evidence="8 10" id="KW-0239">DNA-directed DNA polymerase</keyword>
<evidence type="ECO:0000256" key="10">
    <source>
        <dbReference type="PIRNR" id="PIRNR000804"/>
    </source>
</evidence>
<evidence type="ECO:0000259" key="11">
    <source>
        <dbReference type="Pfam" id="PF00712"/>
    </source>
</evidence>
<dbReference type="GeneID" id="93486138"/>
<comment type="caution">
    <text evidence="14">The sequence shown here is derived from an EMBL/GenBank/DDBJ whole genome shotgun (WGS) entry which is preliminary data.</text>
</comment>
<comment type="function">
    <text evidence="10">Confers DNA tethering and processivity to DNA polymerases and other proteins. Acts as a clamp, forming a ring around DNA (a reaction catalyzed by the clamp-loading complex) which diffuses in an ATP-independent manner freely and bidirectionally along dsDNA. Initially characterized for its ability to contact the catalytic subunit of DNA polymerase III (Pol III), a complex, multichain enzyme responsible for most of the replicative synthesis in bacteria; Pol III exhibits 3'-5' exonuclease proofreading activity. The beta chain is required for initiation of replication as well as for processivity of DNA replication.</text>
</comment>
<evidence type="ECO:0000256" key="1">
    <source>
        <dbReference type="ARBA" id="ARBA00004496"/>
    </source>
</evidence>
<dbReference type="GO" id="GO:0005737">
    <property type="term" value="C:cytoplasm"/>
    <property type="evidence" value="ECO:0007669"/>
    <property type="project" value="UniProtKB-SubCell"/>
</dbReference>
<organism evidence="14 15">
    <name type="scientific">Negativicoccus succinicivorans</name>
    <dbReference type="NCBI Taxonomy" id="620903"/>
    <lineage>
        <taxon>Bacteria</taxon>
        <taxon>Bacillati</taxon>
        <taxon>Bacillota</taxon>
        <taxon>Negativicutes</taxon>
        <taxon>Veillonellales</taxon>
        <taxon>Veillonellaceae</taxon>
        <taxon>Negativicoccus</taxon>
    </lineage>
</organism>
<dbReference type="InterPro" id="IPR022637">
    <property type="entry name" value="DNA_polIII_beta_cen"/>
</dbReference>
<dbReference type="GO" id="GO:0003677">
    <property type="term" value="F:DNA binding"/>
    <property type="evidence" value="ECO:0007669"/>
    <property type="project" value="UniProtKB-UniRule"/>
</dbReference>
<dbReference type="EMBL" id="JACHHI010000003">
    <property type="protein sequence ID" value="MBB6477823.1"/>
    <property type="molecule type" value="Genomic_DNA"/>
</dbReference>
<gene>
    <name evidence="14" type="ORF">HNR45_000856</name>
</gene>
<name>A0A841R241_9FIRM</name>
<reference evidence="14 15" key="1">
    <citation type="submission" date="2020-08" db="EMBL/GenBank/DDBJ databases">
        <title>Genomic Encyclopedia of Type Strains, Phase IV (KMG-IV): sequencing the most valuable type-strain genomes for metagenomic binning, comparative biology and taxonomic classification.</title>
        <authorList>
            <person name="Goeker M."/>
        </authorList>
    </citation>
    <scope>NUCLEOTIDE SEQUENCE [LARGE SCALE GENOMIC DNA]</scope>
    <source>
        <strain evidence="14 15">DSM 21255</strain>
    </source>
</reference>
<evidence type="ECO:0000259" key="13">
    <source>
        <dbReference type="Pfam" id="PF02768"/>
    </source>
</evidence>
<evidence type="ECO:0000256" key="9">
    <source>
        <dbReference type="ARBA" id="ARBA00023125"/>
    </source>
</evidence>
<dbReference type="InterPro" id="IPR046938">
    <property type="entry name" value="DNA_clamp_sf"/>
</dbReference>
<evidence type="ECO:0000256" key="7">
    <source>
        <dbReference type="ARBA" id="ARBA00022705"/>
    </source>
</evidence>
<comment type="similarity">
    <text evidence="2 10">Belongs to the beta sliding clamp family.</text>
</comment>
<evidence type="ECO:0000256" key="5">
    <source>
        <dbReference type="ARBA" id="ARBA00022679"/>
    </source>
</evidence>
<evidence type="ECO:0000256" key="3">
    <source>
        <dbReference type="ARBA" id="ARBA00021035"/>
    </source>
</evidence>
<dbReference type="Pfam" id="PF02767">
    <property type="entry name" value="DNA_pol3_beta_2"/>
    <property type="match status" value="1"/>
</dbReference>
<dbReference type="SMART" id="SM00480">
    <property type="entry name" value="POL3Bc"/>
    <property type="match status" value="1"/>
</dbReference>
<evidence type="ECO:0000256" key="8">
    <source>
        <dbReference type="ARBA" id="ARBA00022932"/>
    </source>
</evidence>
<keyword evidence="7 10" id="KW-0235">DNA replication</keyword>
<dbReference type="Gene3D" id="3.70.10.10">
    <property type="match status" value="1"/>
</dbReference>
<evidence type="ECO:0000259" key="12">
    <source>
        <dbReference type="Pfam" id="PF02767"/>
    </source>
</evidence>
<dbReference type="SUPFAM" id="SSF55979">
    <property type="entry name" value="DNA clamp"/>
    <property type="match status" value="3"/>
</dbReference>
<comment type="subunit">
    <text evidence="10">Forms a ring-shaped head-to-tail homodimer around DNA.</text>
</comment>
<dbReference type="PIRSF" id="PIRSF000804">
    <property type="entry name" value="DNA_pol_III_b"/>
    <property type="match status" value="1"/>
</dbReference>
<dbReference type="InterPro" id="IPR022635">
    <property type="entry name" value="DNA_polIII_beta_C"/>
</dbReference>
<feature type="domain" description="DNA polymerase III beta sliding clamp C-terminal" evidence="13">
    <location>
        <begin position="248"/>
        <end position="367"/>
    </location>
</feature>
<dbReference type="Pfam" id="PF02768">
    <property type="entry name" value="DNA_pol3_beta_3"/>
    <property type="match status" value="1"/>
</dbReference>
<dbReference type="OrthoDB" id="8421503at2"/>
<evidence type="ECO:0000256" key="6">
    <source>
        <dbReference type="ARBA" id="ARBA00022695"/>
    </source>
</evidence>
<dbReference type="PANTHER" id="PTHR30478">
    <property type="entry name" value="DNA POLYMERASE III SUBUNIT BETA"/>
    <property type="match status" value="1"/>
</dbReference>
<keyword evidence="6 10" id="KW-0548">Nucleotidyltransferase</keyword>
<evidence type="ECO:0000313" key="15">
    <source>
        <dbReference type="Proteomes" id="UP000591941"/>
    </source>
</evidence>
<dbReference type="Pfam" id="PF00712">
    <property type="entry name" value="DNA_pol3_beta"/>
    <property type="match status" value="1"/>
</dbReference>
<dbReference type="Gene3D" id="3.10.150.10">
    <property type="entry name" value="DNA Polymerase III, subunit A, domain 2"/>
    <property type="match status" value="1"/>
</dbReference>
<dbReference type="PANTHER" id="PTHR30478:SF0">
    <property type="entry name" value="BETA SLIDING CLAMP"/>
    <property type="match status" value="1"/>
</dbReference>
<keyword evidence="9" id="KW-0238">DNA-binding</keyword>
<dbReference type="RefSeq" id="WP_159822776.1">
    <property type="nucleotide sequence ID" value="NZ_CABWNB010000002.1"/>
</dbReference>